<dbReference type="PANTHER" id="PTHR30288">
    <property type="entry name" value="FLAGELLAR CAP/ASSEMBLY PROTEIN FLID"/>
    <property type="match status" value="1"/>
</dbReference>
<dbReference type="Pfam" id="PF07196">
    <property type="entry name" value="Flagellin_IN"/>
    <property type="match status" value="1"/>
</dbReference>
<comment type="subcellular location">
    <subcellularLocation>
        <location evidence="5">Secreted</location>
    </subcellularLocation>
    <subcellularLocation>
        <location evidence="5">Bacterial flagellum</location>
    </subcellularLocation>
</comment>
<comment type="function">
    <text evidence="5">Required for morphogenesis and for the elongation of the flagellar filament by facilitating polymerization of the flagellin monomers at the tip of growing filament. Forms a capping structure, which prevents flagellin subunits (transported through the central channel of the flagellum) from leaking out without polymerization at the distal end.</text>
</comment>
<evidence type="ECO:0000256" key="1">
    <source>
        <dbReference type="ARBA" id="ARBA00009764"/>
    </source>
</evidence>
<evidence type="ECO:0000256" key="5">
    <source>
        <dbReference type="RuleBase" id="RU362066"/>
    </source>
</evidence>
<dbReference type="PANTHER" id="PTHR30288:SF0">
    <property type="entry name" value="FLAGELLAR HOOK-ASSOCIATED PROTEIN 2"/>
    <property type="match status" value="1"/>
</dbReference>
<dbReference type="GO" id="GO:0005576">
    <property type="term" value="C:extracellular region"/>
    <property type="evidence" value="ECO:0007669"/>
    <property type="project" value="UniProtKB-SubCell"/>
</dbReference>
<keyword evidence="4 5" id="KW-0975">Bacterial flagellum</keyword>
<evidence type="ECO:0000256" key="2">
    <source>
        <dbReference type="ARBA" id="ARBA00011255"/>
    </source>
</evidence>
<gene>
    <name evidence="8" type="ORF">BW686_15200</name>
</gene>
<protein>
    <recommendedName>
        <fullName evidence="5">Flagellar hook-associated protein 2</fullName>
        <shortName evidence="5">HAP2</shortName>
    </recommendedName>
    <alternativeName>
        <fullName evidence="5">Flagellar cap protein</fullName>
    </alternativeName>
</protein>
<name>A0A244EPP1_PSESX</name>
<dbReference type="GO" id="GO:0009421">
    <property type="term" value="C:bacterial-type flagellum filament cap"/>
    <property type="evidence" value="ECO:0007669"/>
    <property type="project" value="InterPro"/>
</dbReference>
<evidence type="ECO:0000313" key="9">
    <source>
        <dbReference type="Proteomes" id="UP000195128"/>
    </source>
</evidence>
<evidence type="ECO:0000313" key="8">
    <source>
        <dbReference type="EMBL" id="OUM06447.1"/>
    </source>
</evidence>
<dbReference type="Pfam" id="PF07195">
    <property type="entry name" value="FliD_C"/>
    <property type="match status" value="1"/>
</dbReference>
<accession>A0A244EPP1</accession>
<dbReference type="AlphaFoldDB" id="A0A244EPP1"/>
<organism evidence="8 9">
    <name type="scientific">Pseudomonas syringae</name>
    <dbReference type="NCBI Taxonomy" id="317"/>
    <lineage>
        <taxon>Bacteria</taxon>
        <taxon>Pseudomonadati</taxon>
        <taxon>Pseudomonadota</taxon>
        <taxon>Gammaproteobacteria</taxon>
        <taxon>Pseudomonadales</taxon>
        <taxon>Pseudomonadaceae</taxon>
        <taxon>Pseudomonas</taxon>
    </lineage>
</organism>
<feature type="domain" description="Flagellar hook-associated protein 2 N-terminal" evidence="6">
    <location>
        <begin position="13"/>
        <end position="111"/>
    </location>
</feature>
<keyword evidence="3" id="KW-0175">Coiled coil</keyword>
<dbReference type="GO" id="GO:0071973">
    <property type="term" value="P:bacterial-type flagellum-dependent cell motility"/>
    <property type="evidence" value="ECO:0007669"/>
    <property type="project" value="TreeGrafter"/>
</dbReference>
<evidence type="ECO:0000256" key="4">
    <source>
        <dbReference type="ARBA" id="ARBA00023143"/>
    </source>
</evidence>
<keyword evidence="8" id="KW-0282">Flagellum</keyword>
<dbReference type="EMBL" id="MTSA01000011">
    <property type="protein sequence ID" value="OUM06447.1"/>
    <property type="molecule type" value="Genomic_DNA"/>
</dbReference>
<dbReference type="GO" id="GO:0007155">
    <property type="term" value="P:cell adhesion"/>
    <property type="evidence" value="ECO:0007669"/>
    <property type="project" value="InterPro"/>
</dbReference>
<dbReference type="InterPro" id="IPR040026">
    <property type="entry name" value="FliD"/>
</dbReference>
<dbReference type="InterPro" id="IPR010810">
    <property type="entry name" value="Flagellin_hook_IN_motif"/>
</dbReference>
<evidence type="ECO:0000259" key="6">
    <source>
        <dbReference type="Pfam" id="PF02465"/>
    </source>
</evidence>
<comment type="similarity">
    <text evidence="1 5">Belongs to the FliD family.</text>
</comment>
<dbReference type="InterPro" id="IPR003481">
    <property type="entry name" value="FliD_N"/>
</dbReference>
<dbReference type="GO" id="GO:0009424">
    <property type="term" value="C:bacterial-type flagellum hook"/>
    <property type="evidence" value="ECO:0007669"/>
    <property type="project" value="UniProtKB-UniRule"/>
</dbReference>
<feature type="domain" description="Flagellar hook-associated protein 2 C-terminal" evidence="7">
    <location>
        <begin position="236"/>
        <end position="463"/>
    </location>
</feature>
<comment type="caution">
    <text evidence="8">The sequence shown here is derived from an EMBL/GenBank/DDBJ whole genome shotgun (WGS) entry which is preliminary data.</text>
</comment>
<dbReference type="RefSeq" id="WP_084918180.1">
    <property type="nucleotide sequence ID" value="NZ_MTSA01000011.1"/>
</dbReference>
<keyword evidence="8" id="KW-0966">Cell projection</keyword>
<proteinExistence type="inferred from homology"/>
<evidence type="ECO:0000259" key="7">
    <source>
        <dbReference type="Pfam" id="PF07195"/>
    </source>
</evidence>
<keyword evidence="8" id="KW-0969">Cilium</keyword>
<dbReference type="InterPro" id="IPR010809">
    <property type="entry name" value="FliD_C"/>
</dbReference>
<reference evidence="8 9" key="1">
    <citation type="submission" date="2017-01" db="EMBL/GenBank/DDBJ databases">
        <authorList>
            <person name="Mah S.A."/>
            <person name="Swanson W.J."/>
            <person name="Moy G.W."/>
            <person name="Vacquier V.D."/>
        </authorList>
    </citation>
    <scope>NUCLEOTIDE SEQUENCE [LARGE SCALE GENOMIC DNA]</scope>
    <source>
        <strain evidence="8">PDD-32b-74</strain>
    </source>
</reference>
<comment type="subunit">
    <text evidence="2 5">Homopentamer.</text>
</comment>
<dbReference type="Proteomes" id="UP000195128">
    <property type="component" value="Unassembled WGS sequence"/>
</dbReference>
<sequence>MASPISASTGLGSGLAIGSIIKVLTDAERLPKQNQIDRQTASTTASLSGVSQLTSALAAFQKAMDTLSSKTTPAFLGYAATSANEAVVKATADNTAVSGSYALKVQDLATASKVATVAMSSAQSSAIPSGTLEITQNGTTQKVDISKTSTLQEVRDQINTSLQGKGISANIITDNNGSRLVFSSTTTGAGSDISVKGAAGQEALNIDGTKLMSDTSSSTDANGKPIPGAGAISGTAKDAQFSIDGLALTSKTNTVSTAISGVSFNLVSPSTAATGDTVITVGVNTDGIKASLQTFIDSYNTLVSLTSSLTKGSVNEKGVFTPAALTGDSTPRALLATIRNQIASATSGEGLNSLSQLGIKTQQSDGKLSLDTAQFTAALNDKKLGGQIDSLFNGTGGLITRMGSALEPYTKADGVLAGKTKSLNTVQKRLDDDKEALDRRIETLTATLTKKYNAMDLVVGQLKATASNITSIFEAMNAQKNAS</sequence>
<keyword evidence="5" id="KW-0964">Secreted</keyword>
<dbReference type="Pfam" id="PF02465">
    <property type="entry name" value="FliD_N"/>
    <property type="match status" value="1"/>
</dbReference>
<dbReference type="OrthoDB" id="9810816at2"/>
<evidence type="ECO:0000256" key="3">
    <source>
        <dbReference type="ARBA" id="ARBA00023054"/>
    </source>
</evidence>